<keyword evidence="3" id="KW-1185">Reference proteome</keyword>
<comment type="caution">
    <text evidence="2">The sequence shown here is derived from an EMBL/GenBank/DDBJ whole genome shotgun (WGS) entry which is preliminary data.</text>
</comment>
<sequence>MRSICSWKSSSPGYPGAPAHGSSAHPSCRPLKRGTYLKQRLEVSCANVTAPVQVNSDVKLSKAVSTPQPFWSTFCGCTNGVWIGEMAAFSPVTGNPEALALDGKGKEVYAQQMLTVEERSPDGDAIIRHNVCQGNACAIYATAASASEASTSGSTEEPNWPWAIDTIIGEDEGLVFFDGGSYSYGPVHLERQGSKLRTESELRSTADILKVKVVPDEGRSADQEAQKAQHLPEQADAIDMQSEASRQQDTHADAGFIDDDMSPESINASTGLEEEPQTADERPVFGYDDSSAYTTTSEVEHVLAWGGESRLRVRLLLSVTRGHELEVAVLRMTAVREVWEGMLDGSLTSLDQVQQYQATAAATSPKAAAPSLDPLKMGGQWKIFDLYAQPVFETDVITGERKRFYMHQVQECQQQWKAGLSQPGDDGGTYWLPGGILVELRMETPPKPPPAGPLSNGATRHVPKPRGVSISIGWMPQADTLISMHRMYNGDVGQAAPPQRPARLSKPQLVPPKQVPQYKVSGLPLAVYMLHNLAHVELNAIELAWDTVARFSCLDLPKRFFTDFAHVADDEARHFGWCRQHMQALGYDYGCMPAHNLLWQGAEASSGNVAARLAVIPLSQEARGLDAGPRLVERLVGAGDKTAAAIVARISMEETAHVAVGVYWYSRICKALSMDPGPTFRACIQTLTPDVLKGPFNHEGRSAAGLPRSWYDASMWDADPIASHSLSGMDDWADADEDDEEMQLMSEEHLLAVKEQLATILSREASAAS</sequence>
<name>A0AAW1NR53_9CHLO</name>
<gene>
    <name evidence="2" type="ORF">WJX73_009517</name>
</gene>
<dbReference type="PANTHER" id="PTHR42782:SF4">
    <property type="entry name" value="DUF455 DOMAIN-CONTAINING PROTEIN"/>
    <property type="match status" value="1"/>
</dbReference>
<dbReference type="EMBL" id="JALJOQ010000181">
    <property type="protein sequence ID" value="KAK9791179.1"/>
    <property type="molecule type" value="Genomic_DNA"/>
</dbReference>
<feature type="compositionally biased region" description="Polar residues" evidence="1">
    <location>
        <begin position="1"/>
        <end position="12"/>
    </location>
</feature>
<dbReference type="InterPro" id="IPR009078">
    <property type="entry name" value="Ferritin-like_SF"/>
</dbReference>
<evidence type="ECO:0000313" key="3">
    <source>
        <dbReference type="Proteomes" id="UP001465755"/>
    </source>
</evidence>
<dbReference type="PANTHER" id="PTHR42782">
    <property type="entry name" value="SI:CH73-314G15.3"/>
    <property type="match status" value="1"/>
</dbReference>
<protein>
    <recommendedName>
        <fullName evidence="4">DUF455-domain-containing protein</fullName>
    </recommendedName>
</protein>
<organism evidence="2 3">
    <name type="scientific">Symbiochloris irregularis</name>
    <dbReference type="NCBI Taxonomy" id="706552"/>
    <lineage>
        <taxon>Eukaryota</taxon>
        <taxon>Viridiplantae</taxon>
        <taxon>Chlorophyta</taxon>
        <taxon>core chlorophytes</taxon>
        <taxon>Trebouxiophyceae</taxon>
        <taxon>Trebouxiales</taxon>
        <taxon>Trebouxiaceae</taxon>
        <taxon>Symbiochloris</taxon>
    </lineage>
</organism>
<feature type="compositionally biased region" description="Basic and acidic residues" evidence="1">
    <location>
        <begin position="213"/>
        <end position="227"/>
    </location>
</feature>
<evidence type="ECO:0000256" key="1">
    <source>
        <dbReference type="SAM" id="MobiDB-lite"/>
    </source>
</evidence>
<accession>A0AAW1NR53</accession>
<dbReference type="Pfam" id="PF04305">
    <property type="entry name" value="DUF455"/>
    <property type="match status" value="1"/>
</dbReference>
<feature type="region of interest" description="Disordered" evidence="1">
    <location>
        <begin position="1"/>
        <end position="27"/>
    </location>
</feature>
<dbReference type="InterPro" id="IPR007402">
    <property type="entry name" value="DUF455"/>
</dbReference>
<dbReference type="SUPFAM" id="SSF47240">
    <property type="entry name" value="Ferritin-like"/>
    <property type="match status" value="1"/>
</dbReference>
<evidence type="ECO:0000313" key="2">
    <source>
        <dbReference type="EMBL" id="KAK9791179.1"/>
    </source>
</evidence>
<evidence type="ECO:0008006" key="4">
    <source>
        <dbReference type="Google" id="ProtNLM"/>
    </source>
</evidence>
<dbReference type="AlphaFoldDB" id="A0AAW1NR53"/>
<dbReference type="Proteomes" id="UP001465755">
    <property type="component" value="Unassembled WGS sequence"/>
</dbReference>
<feature type="region of interest" description="Disordered" evidence="1">
    <location>
        <begin position="213"/>
        <end position="289"/>
    </location>
</feature>
<proteinExistence type="predicted"/>
<reference evidence="2 3" key="1">
    <citation type="journal article" date="2024" name="Nat. Commun.">
        <title>Phylogenomics reveals the evolutionary origins of lichenization in chlorophyte algae.</title>
        <authorList>
            <person name="Puginier C."/>
            <person name="Libourel C."/>
            <person name="Otte J."/>
            <person name="Skaloud P."/>
            <person name="Haon M."/>
            <person name="Grisel S."/>
            <person name="Petersen M."/>
            <person name="Berrin J.G."/>
            <person name="Delaux P.M."/>
            <person name="Dal Grande F."/>
            <person name="Keller J."/>
        </authorList>
    </citation>
    <scope>NUCLEOTIDE SEQUENCE [LARGE SCALE GENOMIC DNA]</scope>
    <source>
        <strain evidence="2 3">SAG 2036</strain>
    </source>
</reference>
<dbReference type="CDD" id="cd00657">
    <property type="entry name" value="Ferritin_like"/>
    <property type="match status" value="1"/>
</dbReference>